<dbReference type="PANTHER" id="PTHR33790">
    <property type="entry name" value="OS05G0344200 PROTEIN"/>
    <property type="match status" value="1"/>
</dbReference>
<dbReference type="PANTHER" id="PTHR33790:SF1">
    <property type="entry name" value="PROTEIN EARLY RESPONSIVE TO DEHYDRATION 15"/>
    <property type="match status" value="1"/>
</dbReference>
<protein>
    <submittedName>
        <fullName evidence="1">Uncharacterized protein</fullName>
    </submittedName>
</protein>
<organism evidence="1">
    <name type="scientific">Fagus sylvatica</name>
    <name type="common">Beechnut</name>
    <dbReference type="NCBI Taxonomy" id="28930"/>
    <lineage>
        <taxon>Eukaryota</taxon>
        <taxon>Viridiplantae</taxon>
        <taxon>Streptophyta</taxon>
        <taxon>Embryophyta</taxon>
        <taxon>Tracheophyta</taxon>
        <taxon>Spermatophyta</taxon>
        <taxon>Magnoliopsida</taxon>
        <taxon>eudicotyledons</taxon>
        <taxon>Gunneridae</taxon>
        <taxon>Pentapetalae</taxon>
        <taxon>rosids</taxon>
        <taxon>fabids</taxon>
        <taxon>Fagales</taxon>
        <taxon>Fagaceae</taxon>
        <taxon>Fagus</taxon>
    </lineage>
</organism>
<evidence type="ECO:0000313" key="1">
    <source>
        <dbReference type="EMBL" id="SPD32425.1"/>
    </source>
</evidence>
<dbReference type="EMBL" id="OIVN01006404">
    <property type="protein sequence ID" value="SPD32425.1"/>
    <property type="molecule type" value="Genomic_DNA"/>
</dbReference>
<dbReference type="InterPro" id="IPR040414">
    <property type="entry name" value="CID1/CID2"/>
</dbReference>
<dbReference type="InterPro" id="IPR009818">
    <property type="entry name" value="PAM2_motif"/>
</dbReference>
<dbReference type="AlphaFoldDB" id="A0A2N9J739"/>
<sequence length="141" mass="16712">MDVISQRTPSSTLNPNAPLFVPFAYRAVEDFSDQWWALVKSSPWFRDYWLQERFQDPENDPHFPDIDDPVLPDDIDAFFDEYYVDQHEEEEEERNNFKDLVPVGTLKWPKARALAEVPRYMEKAPKIVNVKVSPRTIQQPR</sequence>
<reference evidence="1" key="1">
    <citation type="submission" date="2018-02" db="EMBL/GenBank/DDBJ databases">
        <authorList>
            <person name="Cohen D.B."/>
            <person name="Kent A.D."/>
        </authorList>
    </citation>
    <scope>NUCLEOTIDE SEQUENCE</scope>
</reference>
<dbReference type="Pfam" id="PF07145">
    <property type="entry name" value="PAM2"/>
    <property type="match status" value="1"/>
</dbReference>
<name>A0A2N9J739_FAGSY</name>
<gene>
    <name evidence="1" type="ORF">FSB_LOCUS60307</name>
</gene>
<accession>A0A2N9J739</accession>
<proteinExistence type="predicted"/>